<keyword evidence="5 9" id="KW-0997">Cell inner membrane</keyword>
<reference evidence="14" key="1">
    <citation type="submission" date="2016-10" db="EMBL/GenBank/DDBJ databases">
        <authorList>
            <person name="Varghese N."/>
            <person name="Submissions S."/>
        </authorList>
    </citation>
    <scope>NUCLEOTIDE SEQUENCE [LARGE SCALE GENOMIC DNA]</scope>
    <source>
        <strain evidence="14">BL36</strain>
    </source>
</reference>
<dbReference type="PANTHER" id="PTHR30386">
    <property type="entry name" value="MEMBRANE FUSION SUBUNIT OF EMRAB-TOLC MULTIDRUG EFFLUX PUMP"/>
    <property type="match status" value="1"/>
</dbReference>
<dbReference type="NCBIfam" id="TIGR01843">
    <property type="entry name" value="type_I_hlyD"/>
    <property type="match status" value="1"/>
</dbReference>
<feature type="domain" description="AprE-like long alpha-helical hairpin" evidence="11">
    <location>
        <begin position="106"/>
        <end position="296"/>
    </location>
</feature>
<dbReference type="Gene3D" id="2.40.50.100">
    <property type="match status" value="1"/>
</dbReference>
<dbReference type="InterPro" id="IPR058982">
    <property type="entry name" value="Beta-barrel_AprE"/>
</dbReference>
<feature type="domain" description="AprE-like beta-barrel" evidence="12">
    <location>
        <begin position="338"/>
        <end position="427"/>
    </location>
</feature>
<dbReference type="AlphaFoldDB" id="A0A1I4UVS8"/>
<dbReference type="Pfam" id="PF26002">
    <property type="entry name" value="Beta-barrel_AprE"/>
    <property type="match status" value="1"/>
</dbReference>
<comment type="similarity">
    <text evidence="2 9">Belongs to the membrane fusion protein (MFP) (TC 8.A.1) family.</text>
</comment>
<gene>
    <name evidence="13" type="ORF">SAMN05192568_10796</name>
</gene>
<keyword evidence="8 9" id="KW-0472">Membrane</keyword>
<dbReference type="InterPro" id="IPR050739">
    <property type="entry name" value="MFP"/>
</dbReference>
<dbReference type="Proteomes" id="UP000199048">
    <property type="component" value="Unassembled WGS sequence"/>
</dbReference>
<protein>
    <recommendedName>
        <fullName evidence="9">Membrane fusion protein (MFP) family protein</fullName>
    </recommendedName>
</protein>
<evidence type="ECO:0000259" key="11">
    <source>
        <dbReference type="Pfam" id="PF25994"/>
    </source>
</evidence>
<evidence type="ECO:0000256" key="10">
    <source>
        <dbReference type="SAM" id="Coils"/>
    </source>
</evidence>
<dbReference type="Gene3D" id="2.40.30.170">
    <property type="match status" value="1"/>
</dbReference>
<keyword evidence="3 9" id="KW-0813">Transport</keyword>
<evidence type="ECO:0000256" key="2">
    <source>
        <dbReference type="ARBA" id="ARBA00009477"/>
    </source>
</evidence>
<dbReference type="GO" id="GO:0015031">
    <property type="term" value="P:protein transport"/>
    <property type="evidence" value="ECO:0007669"/>
    <property type="project" value="InterPro"/>
</dbReference>
<name>A0A1I4UVS8_9HYPH</name>
<keyword evidence="10" id="KW-0175">Coiled coil</keyword>
<keyword evidence="6 9" id="KW-0812">Transmembrane</keyword>
<keyword evidence="7 9" id="KW-1133">Transmembrane helix</keyword>
<feature type="coiled-coil region" evidence="10">
    <location>
        <begin position="174"/>
        <end position="201"/>
    </location>
</feature>
<evidence type="ECO:0000256" key="7">
    <source>
        <dbReference type="ARBA" id="ARBA00022989"/>
    </source>
</evidence>
<organism evidence="13 14">
    <name type="scientific">Methylobacterium pseudosasicola</name>
    <dbReference type="NCBI Taxonomy" id="582667"/>
    <lineage>
        <taxon>Bacteria</taxon>
        <taxon>Pseudomonadati</taxon>
        <taxon>Pseudomonadota</taxon>
        <taxon>Alphaproteobacteria</taxon>
        <taxon>Hyphomicrobiales</taxon>
        <taxon>Methylobacteriaceae</taxon>
        <taxon>Methylobacterium</taxon>
    </lineage>
</organism>
<evidence type="ECO:0000259" key="12">
    <source>
        <dbReference type="Pfam" id="PF26002"/>
    </source>
</evidence>
<keyword evidence="14" id="KW-1185">Reference proteome</keyword>
<evidence type="ECO:0000256" key="5">
    <source>
        <dbReference type="ARBA" id="ARBA00022519"/>
    </source>
</evidence>
<keyword evidence="4 9" id="KW-1003">Cell membrane</keyword>
<dbReference type="Pfam" id="PF25994">
    <property type="entry name" value="HH_AprE"/>
    <property type="match status" value="1"/>
</dbReference>
<evidence type="ECO:0000313" key="13">
    <source>
        <dbReference type="EMBL" id="SFM93094.1"/>
    </source>
</evidence>
<evidence type="ECO:0000256" key="4">
    <source>
        <dbReference type="ARBA" id="ARBA00022475"/>
    </source>
</evidence>
<evidence type="ECO:0000256" key="1">
    <source>
        <dbReference type="ARBA" id="ARBA00004377"/>
    </source>
</evidence>
<dbReference type="PANTHER" id="PTHR30386:SF17">
    <property type="entry name" value="ALKALINE PROTEASE SECRETION PROTEIN APRE"/>
    <property type="match status" value="1"/>
</dbReference>
<dbReference type="PRINTS" id="PR01490">
    <property type="entry name" value="RTXTOXIND"/>
</dbReference>
<sequence>MPTAIPMRVAPQAASPTAARASRAAIRRQVRFTALLVTALVGGVGGWASFTQIGGAVIASGRLVVESDVKKVQHPIGGIVGELRVREGEHVRLGDILVRLDETQPRATLDTVLRAMDALAAKRTREEAERDGDIALNFPSDLQARAASDDAVARLIDSESRLFLARTKARQGRKAQLRERIAQLSQEIAGINDQAAAKTREVTAVDLELKGIRELWLKNLVQLPRLTALEREAARLDGDRGKFAASIAQTKGKINEVELQIMQVDEDMRNEVSKDLTEIRSRWSEYEEKRTAALDQLRRTDLRAPQDGVVHQMTVHTVGGLVTPNEPAMLIVPESDELAVEVRVEPTDIDHVQIDQVATLRFSAFNQRTTPEISGIVDRMAADVTQDPKSGLSFYKARIRVSEAERARLGEIHLVPGMPVDAFLKTGDRTVLSYLTKPLMDQISKAWREK</sequence>
<comment type="subcellular location">
    <subcellularLocation>
        <location evidence="1 9">Cell inner membrane</location>
        <topology evidence="1 9">Single-pass membrane protein</topology>
    </subcellularLocation>
</comment>
<dbReference type="GO" id="GO:0005886">
    <property type="term" value="C:plasma membrane"/>
    <property type="evidence" value="ECO:0007669"/>
    <property type="project" value="UniProtKB-SubCell"/>
</dbReference>
<dbReference type="OrthoDB" id="9810980at2"/>
<dbReference type="STRING" id="582667.SAMN05192568_10796"/>
<evidence type="ECO:0000256" key="8">
    <source>
        <dbReference type="ARBA" id="ARBA00023136"/>
    </source>
</evidence>
<dbReference type="InterPro" id="IPR058781">
    <property type="entry name" value="HH_AprE-like"/>
</dbReference>
<dbReference type="EMBL" id="FOTK01000079">
    <property type="protein sequence ID" value="SFM93094.1"/>
    <property type="molecule type" value="Genomic_DNA"/>
</dbReference>
<dbReference type="InterPro" id="IPR010129">
    <property type="entry name" value="T1SS_HlyD"/>
</dbReference>
<proteinExistence type="inferred from homology"/>
<evidence type="ECO:0000256" key="9">
    <source>
        <dbReference type="RuleBase" id="RU365093"/>
    </source>
</evidence>
<evidence type="ECO:0000256" key="6">
    <source>
        <dbReference type="ARBA" id="ARBA00022692"/>
    </source>
</evidence>
<accession>A0A1I4UVS8</accession>
<evidence type="ECO:0000256" key="3">
    <source>
        <dbReference type="ARBA" id="ARBA00022448"/>
    </source>
</evidence>
<dbReference type="RefSeq" id="WP_092047178.1">
    <property type="nucleotide sequence ID" value="NZ_FOTK01000079.1"/>
</dbReference>
<feature type="transmembrane region" description="Helical" evidence="9">
    <location>
        <begin position="30"/>
        <end position="50"/>
    </location>
</feature>
<evidence type="ECO:0000313" key="14">
    <source>
        <dbReference type="Proteomes" id="UP000199048"/>
    </source>
</evidence>